<dbReference type="Proteomes" id="UP000000493">
    <property type="component" value="Chromosome"/>
</dbReference>
<reference evidence="1 2" key="2">
    <citation type="journal article" date="2012" name="Stand. Genomic Sci.">
        <title>Complete genome sequence of the aquatic bacterium Runella slithyformis type strain (LSU 4(T)).</title>
        <authorList>
            <person name="Copeland A."/>
            <person name="Zhang X."/>
            <person name="Misra M."/>
            <person name="Lapidus A."/>
            <person name="Nolan M."/>
            <person name="Lucas S."/>
            <person name="Deshpande S."/>
            <person name="Cheng J.F."/>
            <person name="Tapia R."/>
            <person name="Goodwin L.A."/>
            <person name="Pitluck S."/>
            <person name="Liolios K."/>
            <person name="Pagani I."/>
            <person name="Ivanova N."/>
            <person name="Mikhailova N."/>
            <person name="Pati A."/>
            <person name="Chen A."/>
            <person name="Palaniappan K."/>
            <person name="Land M."/>
            <person name="Hauser L."/>
            <person name="Pan C."/>
            <person name="Jeffries C.D."/>
            <person name="Detter J.C."/>
            <person name="Brambilla E.M."/>
            <person name="Rohde M."/>
            <person name="Djao O.D."/>
            <person name="Goker M."/>
            <person name="Sikorski J."/>
            <person name="Tindall B.J."/>
            <person name="Woyke T."/>
            <person name="Bristow J."/>
            <person name="Eisen J.A."/>
            <person name="Markowitz V."/>
            <person name="Hugenholtz P."/>
            <person name="Kyrpides N.C."/>
            <person name="Klenk H.P."/>
            <person name="Mavromatis K."/>
        </authorList>
    </citation>
    <scope>NUCLEOTIDE SEQUENCE [LARGE SCALE GENOMIC DNA]</scope>
    <source>
        <strain evidence="2">ATCC 29530 / DSM 19594 / LMG 11500 / NCIMB 11436 / LSU 4</strain>
    </source>
</reference>
<gene>
    <name evidence="1" type="ordered locus">Runsl_0940</name>
</gene>
<accession>A0A7U3ZHN5</accession>
<evidence type="ECO:0000313" key="2">
    <source>
        <dbReference type="Proteomes" id="UP000000493"/>
    </source>
</evidence>
<organism evidence="1 2">
    <name type="scientific">Runella slithyformis (strain ATCC 29530 / DSM 19594 / LMG 11500 / NCIMB 11436 / LSU 4)</name>
    <dbReference type="NCBI Taxonomy" id="761193"/>
    <lineage>
        <taxon>Bacteria</taxon>
        <taxon>Pseudomonadati</taxon>
        <taxon>Bacteroidota</taxon>
        <taxon>Cytophagia</taxon>
        <taxon>Cytophagales</taxon>
        <taxon>Spirosomataceae</taxon>
        <taxon>Runella</taxon>
    </lineage>
</organism>
<name>A0A7U3ZHN5_RUNSL</name>
<dbReference type="EMBL" id="CP002859">
    <property type="protein sequence ID" value="AEI47376.1"/>
    <property type="molecule type" value="Genomic_DNA"/>
</dbReference>
<sequence length="86" mass="9749">MNVEKNLSKAEFLKESIFDLLDLIDRANRAIERHKTIAPQDTIAIEGFMRLREQHASHLDELMAEFGLHLAKQSGDAGEYSYAMAS</sequence>
<proteinExistence type="predicted"/>
<evidence type="ECO:0000313" key="1">
    <source>
        <dbReference type="EMBL" id="AEI47376.1"/>
    </source>
</evidence>
<reference evidence="2" key="1">
    <citation type="submission" date="2011-06" db="EMBL/GenBank/DDBJ databases">
        <title>The complete genome of chromosome of Runella slithyformis DSM 19594.</title>
        <authorList>
            <consortium name="US DOE Joint Genome Institute (JGI-PGF)"/>
            <person name="Lucas S."/>
            <person name="Han J."/>
            <person name="Lapidus A."/>
            <person name="Bruce D."/>
            <person name="Goodwin L."/>
            <person name="Pitluck S."/>
            <person name="Peters L."/>
            <person name="Kyrpides N."/>
            <person name="Mavromatis K."/>
            <person name="Ivanova N."/>
            <person name="Ovchinnikova G."/>
            <person name="Zhang X."/>
            <person name="Misra M."/>
            <person name="Detter J.C."/>
            <person name="Tapia R."/>
            <person name="Han C."/>
            <person name="Land M."/>
            <person name="Hauser L."/>
            <person name="Markowitz V."/>
            <person name="Cheng J.-F."/>
            <person name="Hugenholtz P."/>
            <person name="Woyke T."/>
            <person name="Wu D."/>
            <person name="Tindall B."/>
            <person name="Faehrich R."/>
            <person name="Brambilla E."/>
            <person name="Klenk H.-P."/>
            <person name="Eisen J.A."/>
        </authorList>
    </citation>
    <scope>NUCLEOTIDE SEQUENCE [LARGE SCALE GENOMIC DNA]</scope>
    <source>
        <strain evidence="2">ATCC 29530 / DSM 19594 / LMG 11500 / NCIMB 11436 / LSU 4</strain>
    </source>
</reference>
<protein>
    <submittedName>
        <fullName evidence="1">Uncharacterized protein</fullName>
    </submittedName>
</protein>
<dbReference type="RefSeq" id="WP_013926695.1">
    <property type="nucleotide sequence ID" value="NC_015703.1"/>
</dbReference>
<keyword evidence="2" id="KW-1185">Reference proteome</keyword>
<dbReference type="KEGG" id="rsi:Runsl_0940"/>
<dbReference type="AlphaFoldDB" id="A0A7U3ZHN5"/>